<dbReference type="AlphaFoldDB" id="A0A6N8IMK4"/>
<dbReference type="RefSeq" id="WP_157396223.1">
    <property type="nucleotide sequence ID" value="NZ_WSEL01000003.1"/>
</dbReference>
<keyword evidence="1" id="KW-0472">Membrane</keyword>
<keyword evidence="3" id="KW-1185">Reference proteome</keyword>
<accession>A0A6N8IMK4</accession>
<evidence type="ECO:0008006" key="4">
    <source>
        <dbReference type="Google" id="ProtNLM"/>
    </source>
</evidence>
<protein>
    <recommendedName>
        <fullName evidence="4">DUF4230 domain-containing protein</fullName>
    </recommendedName>
</protein>
<dbReference type="Proteomes" id="UP000469385">
    <property type="component" value="Unassembled WGS sequence"/>
</dbReference>
<keyword evidence="1" id="KW-1133">Transmembrane helix</keyword>
<reference evidence="2 3" key="1">
    <citation type="submission" date="2019-12" db="EMBL/GenBank/DDBJ databases">
        <authorList>
            <person name="Huq M.A."/>
        </authorList>
    </citation>
    <scope>NUCLEOTIDE SEQUENCE [LARGE SCALE GENOMIC DNA]</scope>
    <source>
        <strain evidence="2 3">MAH-25</strain>
    </source>
</reference>
<comment type="caution">
    <text evidence="2">The sequence shown here is derived from an EMBL/GenBank/DDBJ whole genome shotgun (WGS) entry which is preliminary data.</text>
</comment>
<name>A0A6N8IMK4_9BURK</name>
<keyword evidence="1" id="KW-0812">Transmembrane</keyword>
<evidence type="ECO:0000313" key="3">
    <source>
        <dbReference type="Proteomes" id="UP000469385"/>
    </source>
</evidence>
<dbReference type="EMBL" id="WSEL01000003">
    <property type="protein sequence ID" value="MVQ28079.1"/>
    <property type="molecule type" value="Genomic_DNA"/>
</dbReference>
<gene>
    <name evidence="2" type="ORF">GON04_01355</name>
</gene>
<organism evidence="2 3">
    <name type="scientific">Ramlibacter pinisoli</name>
    <dbReference type="NCBI Taxonomy" id="2682844"/>
    <lineage>
        <taxon>Bacteria</taxon>
        <taxon>Pseudomonadati</taxon>
        <taxon>Pseudomonadota</taxon>
        <taxon>Betaproteobacteria</taxon>
        <taxon>Burkholderiales</taxon>
        <taxon>Comamonadaceae</taxon>
        <taxon>Ramlibacter</taxon>
    </lineage>
</organism>
<proteinExistence type="predicted"/>
<evidence type="ECO:0000313" key="2">
    <source>
        <dbReference type="EMBL" id="MVQ28079.1"/>
    </source>
</evidence>
<sequence>MSSVPPGSPVRPEPSGSRPGWLVLIALAVVVVLALAWWSARPHEEAVTVLDPARVRIVRTPGGMLEVATLQKVEEFGWQVSHTCPLVDCGELLGKTTSRVRVTAHVTYRIPLAEQWTLRLDGDHYELVVPPLEPKLPVAFETAGMQVQTERGGWFSPAAGPNREAVVRQLGPELAVRARRAEMKRLAEPGAAATVAEFASRWMAEQMEPAAQRPIRVRFEGEPVPPSPAQ</sequence>
<feature type="transmembrane region" description="Helical" evidence="1">
    <location>
        <begin position="20"/>
        <end position="38"/>
    </location>
</feature>
<evidence type="ECO:0000256" key="1">
    <source>
        <dbReference type="SAM" id="Phobius"/>
    </source>
</evidence>